<sequence>MAKFTAVLIGNESLLVQCAEKLLAAGNRIAAVVTRNRDVAAWAAGRGLDVQPPGRDLAQRLVLPFDWLLSISNLDILPAEVLALPARGAVNFHDGPLPRHAGLNAPVWALIEGETRHGITWHMIEGGVDEGDLLVSRGFDITASDTALTLNTKAYEAAIDSFPELLLQLENGLRRVPQDLTRRSYHALADRPSAHGLLDFSRPAADLERLVRALDHGGYANPLAAPKIRAQGRIWLVGRAQVVEAAGAPGQILEATDDHLTVACGTAALRLSQITHRCGAPARVAQVGRRGGQLDVPDAPERAALDDRIRAIAPHEAFWRRRLVQLRGFEIPGLGKTSGKIVQRPLAICAALDASAVVAAFAARHDEHGDCDLAFADERLRDLAQGGLIEPWVPLRVDMQGDMQGLAARTESRIAEVQRHLGFALDLPARAPDLTAPPPVPQLGLSFGAGPIPGVAVTVELTCPTATLYVDTGRLPEAQADLIAARLELMGTESHAQSAVASLPVLPAAERDLVLRQHNASAQDHDRSLTMQAAFQAQVARTPDAVALVFEGQSLSYAELDARANRAAQVLRQMGVGPGRVAGLFCRRSVDLMVGALGILKAGGAYLPMDPAYPADRLQHFLTDSAASVIVTQAGLEDHLPDHAAQLLVLDADPRLGQAPDTPPDQTSGPEDIAYLIYTSGSTGLPKGVMVEHRNVVNFYLGMDAHVPQDPPGTWLAVTSLSFDISVLELFYTTARGFKVVLTSDEDRTLISGGATTLAEGEMGFSLYYWGNDDGAGRDKYRLLLEGAQFADRNGFCAVWTPERHFHAFGGPYPNPSVTGAAVAAVTKTLSVRAGSVVSPLHHPARIAEEWAVIDNLTNGRSGLALASGWQPDDFVLRPENTPPANKAAVLDSLDQIRRLWRGEPVAFPRKDGSLFDVVTQPRPVSRDLPVWLTVAGNPQTWKDAGRHGCNVLTHLLGQSIDDVAAMIRLYHAALREAGHDPAQFTVTLMLHSYIAATRDEARETARGPMREYLRAAAALIKQYAWAFPAFKRPQGVNNAFDLDLEILTPDDLEAILDFAFERYFTESGLFGTVEDALERVEQLKRIGVGEIACLIDYGIPVDQVLEGLRPLAEVVKRANRAPDLAPDDFSIAAQILRHGVTHLQCTPSMARMIAMNDEARYALSRVRHLFLGGEPLPGALVEEFARITPARLTNMYGPTETTIWSSTEVAAAGDEGVVNIGRPLANQQLYVLDEARQPVGVGLPGELWIGGEGVTRGYWNRPDLTAERFLPNPFHGGRMYRTGDLVRRRMDGRIDFIGRVDHQVKLRGFRIELGEIEAVLEAQPGISQAVVMAREDTPGDLRLVGYYTAPEPVSEAALKSAMGAALPAFMVPAHLMRVEAFPLTPNKKVDRKALPAPLARRAPPLAAPKAAAAAPVTAQGSARLQAQIAGIWSAVLGVQDISGRDSFFDLGGHSLLAVQAHRSIRDDLGAKGLSITDIFRFPVLEDLTARVAALVSPAPVAAQTEAAPPAADRAQTRSEAMARRRAMRARRSA</sequence>
<evidence type="ECO:0000256" key="1">
    <source>
        <dbReference type="ARBA" id="ARBA00022450"/>
    </source>
</evidence>
<dbReference type="Gene3D" id="3.40.50.12230">
    <property type="match status" value="1"/>
</dbReference>
<dbReference type="InterPro" id="IPR045851">
    <property type="entry name" value="AMP-bd_C_sf"/>
</dbReference>
<organism evidence="5 6">
    <name type="scientific">Salipiger marinus</name>
    <dbReference type="NCBI Taxonomy" id="555512"/>
    <lineage>
        <taxon>Bacteria</taxon>
        <taxon>Pseudomonadati</taxon>
        <taxon>Pseudomonadota</taxon>
        <taxon>Alphaproteobacteria</taxon>
        <taxon>Rhodobacterales</taxon>
        <taxon>Roseobacteraceae</taxon>
        <taxon>Salipiger</taxon>
    </lineage>
</organism>
<dbReference type="InterPro" id="IPR005793">
    <property type="entry name" value="Formyl_trans_C"/>
</dbReference>
<feature type="compositionally biased region" description="Low complexity" evidence="3">
    <location>
        <begin position="1503"/>
        <end position="1514"/>
    </location>
</feature>
<evidence type="ECO:0000313" key="5">
    <source>
        <dbReference type="EMBL" id="SDI80664.1"/>
    </source>
</evidence>
<dbReference type="InterPro" id="IPR000873">
    <property type="entry name" value="AMP-dep_synth/lig_dom"/>
</dbReference>
<dbReference type="NCBIfam" id="TIGR04020">
    <property type="entry name" value="seco_metab_LLM"/>
    <property type="match status" value="1"/>
</dbReference>
<feature type="compositionally biased region" description="Basic residues" evidence="3">
    <location>
        <begin position="1524"/>
        <end position="1534"/>
    </location>
</feature>
<dbReference type="InterPro" id="IPR036736">
    <property type="entry name" value="ACP-like_sf"/>
</dbReference>
<accession>A0A1G8NKA9</accession>
<dbReference type="FunFam" id="3.30.300.30:FF:000010">
    <property type="entry name" value="Enterobactin synthetase component F"/>
    <property type="match status" value="1"/>
</dbReference>
<protein>
    <submittedName>
        <fullName evidence="5">Natural product biosynthesis luciferase-like monooxygenase domain-containing protein</fullName>
    </submittedName>
</protein>
<dbReference type="Gene3D" id="3.30.300.30">
    <property type="match status" value="1"/>
</dbReference>
<dbReference type="Pfam" id="PF00296">
    <property type="entry name" value="Bac_luciferase"/>
    <property type="match status" value="1"/>
</dbReference>
<dbReference type="InterPro" id="IPR002376">
    <property type="entry name" value="Formyl_transf_N"/>
</dbReference>
<dbReference type="STRING" id="555512.SAMN04487993_1010115"/>
<keyword evidence="5" id="KW-0503">Monooxygenase</keyword>
<dbReference type="Pfam" id="PF00551">
    <property type="entry name" value="Formyl_trans_N"/>
    <property type="match status" value="1"/>
</dbReference>
<dbReference type="GO" id="GO:0004497">
    <property type="term" value="F:monooxygenase activity"/>
    <property type="evidence" value="ECO:0007669"/>
    <property type="project" value="UniProtKB-KW"/>
</dbReference>
<dbReference type="GO" id="GO:0016705">
    <property type="term" value="F:oxidoreductase activity, acting on paired donors, with incorporation or reduction of molecular oxygen"/>
    <property type="evidence" value="ECO:0007669"/>
    <property type="project" value="InterPro"/>
</dbReference>
<dbReference type="FunFam" id="3.40.50.980:FF:000001">
    <property type="entry name" value="Non-ribosomal peptide synthetase"/>
    <property type="match status" value="1"/>
</dbReference>
<dbReference type="CDD" id="cd08649">
    <property type="entry name" value="FMT_core_NRPS_like"/>
    <property type="match status" value="1"/>
</dbReference>
<dbReference type="InterPro" id="IPR020806">
    <property type="entry name" value="PKS_PP-bd"/>
</dbReference>
<evidence type="ECO:0000256" key="3">
    <source>
        <dbReference type="SAM" id="MobiDB-lite"/>
    </source>
</evidence>
<dbReference type="Pfam" id="PF00550">
    <property type="entry name" value="PP-binding"/>
    <property type="match status" value="1"/>
</dbReference>
<keyword evidence="6" id="KW-1185">Reference proteome</keyword>
<reference evidence="5 6" key="1">
    <citation type="submission" date="2016-10" db="EMBL/GenBank/DDBJ databases">
        <authorList>
            <person name="de Groot N.N."/>
        </authorList>
    </citation>
    <scope>NUCLEOTIDE SEQUENCE [LARGE SCALE GENOMIC DNA]</scope>
    <source>
        <strain evidence="5 6">DSM 26424</strain>
    </source>
</reference>
<dbReference type="Pfam" id="PF13193">
    <property type="entry name" value="AMP-binding_C"/>
    <property type="match status" value="1"/>
</dbReference>
<feature type="region of interest" description="Disordered" evidence="3">
    <location>
        <begin position="1503"/>
        <end position="1534"/>
    </location>
</feature>
<dbReference type="SUPFAM" id="SSF47336">
    <property type="entry name" value="ACP-like"/>
    <property type="match status" value="1"/>
</dbReference>
<dbReference type="InterPro" id="IPR025110">
    <property type="entry name" value="AMP-bd_C"/>
</dbReference>
<dbReference type="GO" id="GO:0031177">
    <property type="term" value="F:phosphopantetheine binding"/>
    <property type="evidence" value="ECO:0007669"/>
    <property type="project" value="InterPro"/>
</dbReference>
<dbReference type="GO" id="GO:0044550">
    <property type="term" value="P:secondary metabolite biosynthetic process"/>
    <property type="evidence" value="ECO:0007669"/>
    <property type="project" value="TreeGrafter"/>
</dbReference>
<name>A0A1G8NKA9_9RHOB</name>
<dbReference type="EMBL" id="FNEJ01000010">
    <property type="protein sequence ID" value="SDI80664.1"/>
    <property type="molecule type" value="Genomic_DNA"/>
</dbReference>
<dbReference type="Pfam" id="PF00501">
    <property type="entry name" value="AMP-binding"/>
    <property type="match status" value="2"/>
</dbReference>
<dbReference type="InterPro" id="IPR009081">
    <property type="entry name" value="PP-bd_ACP"/>
</dbReference>
<dbReference type="InterPro" id="IPR011251">
    <property type="entry name" value="Luciferase-like_dom"/>
</dbReference>
<dbReference type="GO" id="GO:0043041">
    <property type="term" value="P:amino acid activation for nonribosomal peptide biosynthetic process"/>
    <property type="evidence" value="ECO:0007669"/>
    <property type="project" value="TreeGrafter"/>
</dbReference>
<dbReference type="Gene3D" id="3.40.50.980">
    <property type="match status" value="2"/>
</dbReference>
<dbReference type="Pfam" id="PF02911">
    <property type="entry name" value="Formyl_trans_C"/>
    <property type="match status" value="1"/>
</dbReference>
<dbReference type="CDD" id="cd08700">
    <property type="entry name" value="FMT_C_OzmH_like"/>
    <property type="match status" value="1"/>
</dbReference>
<keyword evidence="2" id="KW-0597">Phosphoprotein</keyword>
<evidence type="ECO:0000256" key="2">
    <source>
        <dbReference type="ARBA" id="ARBA00022553"/>
    </source>
</evidence>
<feature type="domain" description="Carrier" evidence="4">
    <location>
        <begin position="1420"/>
        <end position="1496"/>
    </location>
</feature>
<keyword evidence="5" id="KW-0560">Oxidoreductase</keyword>
<dbReference type="SUPFAM" id="SSF53328">
    <property type="entry name" value="Formyltransferase"/>
    <property type="match status" value="1"/>
</dbReference>
<dbReference type="CDD" id="cd05930">
    <property type="entry name" value="A_NRPS"/>
    <property type="match status" value="1"/>
</dbReference>
<dbReference type="PANTHER" id="PTHR45527:SF1">
    <property type="entry name" value="FATTY ACID SYNTHASE"/>
    <property type="match status" value="1"/>
</dbReference>
<keyword evidence="1" id="KW-0596">Phosphopantetheine</keyword>
<dbReference type="Gene3D" id="3.20.20.30">
    <property type="entry name" value="Luciferase-like domain"/>
    <property type="match status" value="1"/>
</dbReference>
<proteinExistence type="predicted"/>
<dbReference type="GO" id="GO:0005737">
    <property type="term" value="C:cytoplasm"/>
    <property type="evidence" value="ECO:0007669"/>
    <property type="project" value="TreeGrafter"/>
</dbReference>
<evidence type="ECO:0000313" key="6">
    <source>
        <dbReference type="Proteomes" id="UP000199093"/>
    </source>
</evidence>
<dbReference type="SUPFAM" id="SSF56801">
    <property type="entry name" value="Acetyl-CoA synthetase-like"/>
    <property type="match status" value="2"/>
</dbReference>
<gene>
    <name evidence="5" type="ORF">SAMN04487993_1010115</name>
</gene>
<dbReference type="SMART" id="SM00823">
    <property type="entry name" value="PKS_PP"/>
    <property type="match status" value="1"/>
</dbReference>
<dbReference type="InterPro" id="IPR011034">
    <property type="entry name" value="Formyl_transferase-like_C_sf"/>
</dbReference>
<dbReference type="InterPro" id="IPR036661">
    <property type="entry name" value="Luciferase-like_sf"/>
</dbReference>
<evidence type="ECO:0000259" key="4">
    <source>
        <dbReference type="PROSITE" id="PS50075"/>
    </source>
</evidence>
<dbReference type="InterPro" id="IPR036477">
    <property type="entry name" value="Formyl_transf_N_sf"/>
</dbReference>
<dbReference type="InterPro" id="IPR042099">
    <property type="entry name" value="ANL_N_sf"/>
</dbReference>
<dbReference type="PANTHER" id="PTHR45527">
    <property type="entry name" value="NONRIBOSOMAL PEPTIDE SYNTHETASE"/>
    <property type="match status" value="1"/>
</dbReference>
<dbReference type="FunFam" id="2.30.38.10:FF:000001">
    <property type="entry name" value="Non-ribosomal peptide synthetase PvdI"/>
    <property type="match status" value="1"/>
</dbReference>
<dbReference type="PROSITE" id="PS50075">
    <property type="entry name" value="CARRIER"/>
    <property type="match status" value="1"/>
</dbReference>
<dbReference type="InterPro" id="IPR020845">
    <property type="entry name" value="AMP-binding_CS"/>
</dbReference>
<dbReference type="Proteomes" id="UP000199093">
    <property type="component" value="Unassembled WGS sequence"/>
</dbReference>
<dbReference type="Gene3D" id="1.10.1200.10">
    <property type="entry name" value="ACP-like"/>
    <property type="match status" value="1"/>
</dbReference>
<dbReference type="InterPro" id="IPR024011">
    <property type="entry name" value="Biosynth_lucif-like_mOase_dom"/>
</dbReference>
<dbReference type="Gene3D" id="3.40.50.12780">
    <property type="entry name" value="N-terminal domain of ligase-like"/>
    <property type="match status" value="1"/>
</dbReference>
<dbReference type="RefSeq" id="WP_089847648.1">
    <property type="nucleotide sequence ID" value="NZ_FNEJ01000010.1"/>
</dbReference>
<dbReference type="PROSITE" id="PS00455">
    <property type="entry name" value="AMP_BINDING"/>
    <property type="match status" value="1"/>
</dbReference>
<dbReference type="SUPFAM" id="SSF50486">
    <property type="entry name" value="FMT C-terminal domain-like"/>
    <property type="match status" value="1"/>
</dbReference>
<dbReference type="OrthoDB" id="9803968at2"/>
<dbReference type="SUPFAM" id="SSF51679">
    <property type="entry name" value="Bacterial luciferase-like"/>
    <property type="match status" value="1"/>
</dbReference>